<dbReference type="EMBL" id="JWZX01003338">
    <property type="protein sequence ID" value="KOO21740.1"/>
    <property type="molecule type" value="Genomic_DNA"/>
</dbReference>
<feature type="compositionally biased region" description="Low complexity" evidence="1">
    <location>
        <begin position="1"/>
        <end position="17"/>
    </location>
</feature>
<reference evidence="3" key="1">
    <citation type="journal article" date="2015" name="PLoS Genet.">
        <title>Genome Sequence and Transcriptome Analyses of Chrysochromulina tobin: Metabolic Tools for Enhanced Algal Fitness in the Prominent Order Prymnesiales (Haptophyceae).</title>
        <authorList>
            <person name="Hovde B.T."/>
            <person name="Deodato C.R."/>
            <person name="Hunsperger H.M."/>
            <person name="Ryken S.A."/>
            <person name="Yost W."/>
            <person name="Jha R.K."/>
            <person name="Patterson J."/>
            <person name="Monnat R.J. Jr."/>
            <person name="Barlow S.B."/>
            <person name="Starkenburg S.R."/>
            <person name="Cattolico R.A."/>
        </authorList>
    </citation>
    <scope>NUCLEOTIDE SEQUENCE</scope>
    <source>
        <strain evidence="3">CCMP291</strain>
    </source>
</reference>
<dbReference type="AlphaFoldDB" id="A0A0M0J5H4"/>
<feature type="compositionally biased region" description="Basic and acidic residues" evidence="1">
    <location>
        <begin position="20"/>
        <end position="29"/>
    </location>
</feature>
<dbReference type="Proteomes" id="UP000037460">
    <property type="component" value="Unassembled WGS sequence"/>
</dbReference>
<name>A0A0M0J5H4_9EUKA</name>
<accession>A0A0M0J5H4</accession>
<feature type="region of interest" description="Disordered" evidence="1">
    <location>
        <begin position="1"/>
        <end position="37"/>
    </location>
</feature>
<keyword evidence="3" id="KW-1185">Reference proteome</keyword>
<protein>
    <submittedName>
        <fullName evidence="2">Uncharacterized protein</fullName>
    </submittedName>
</protein>
<proteinExistence type="predicted"/>
<sequence>MPSTSPTASLSTADSSLKAVSEDVSMREEQEQEQEQEGALSTAFVRLYCMLRWRPGAARHLQLAIEGLSDGDWGILQRELATDAEGSTSVLPARRSQLVLLDACRILQATDECSSSALTEELGVIIGTEALPSATANGQHDEMRATALRVGLECLAQLLLVVRSSVSEEDMTADFPYEVFCGNALRVAYTERAAALREKRSLRPKPDLSCPEAHVSCGAEMTLPTQLELLKAARFCVLCANPHYAHLGLEPPTDRSSDSALVHWI</sequence>
<gene>
    <name evidence="2" type="ORF">Ctob_001307</name>
</gene>
<evidence type="ECO:0000313" key="2">
    <source>
        <dbReference type="EMBL" id="KOO21740.1"/>
    </source>
</evidence>
<evidence type="ECO:0000256" key="1">
    <source>
        <dbReference type="SAM" id="MobiDB-lite"/>
    </source>
</evidence>
<comment type="caution">
    <text evidence="2">The sequence shown here is derived from an EMBL/GenBank/DDBJ whole genome shotgun (WGS) entry which is preliminary data.</text>
</comment>
<evidence type="ECO:0000313" key="3">
    <source>
        <dbReference type="Proteomes" id="UP000037460"/>
    </source>
</evidence>
<organism evidence="2 3">
    <name type="scientific">Chrysochromulina tobinii</name>
    <dbReference type="NCBI Taxonomy" id="1460289"/>
    <lineage>
        <taxon>Eukaryota</taxon>
        <taxon>Haptista</taxon>
        <taxon>Haptophyta</taxon>
        <taxon>Prymnesiophyceae</taxon>
        <taxon>Prymnesiales</taxon>
        <taxon>Chrysochromulinaceae</taxon>
        <taxon>Chrysochromulina</taxon>
    </lineage>
</organism>